<dbReference type="Pfam" id="PF12840">
    <property type="entry name" value="HTH_20"/>
    <property type="match status" value="1"/>
</dbReference>
<dbReference type="InterPro" id="IPR036390">
    <property type="entry name" value="WH_DNA-bd_sf"/>
</dbReference>
<dbReference type="AlphaFoldDB" id="A0A1T5CG96"/>
<dbReference type="PRINTS" id="PR00778">
    <property type="entry name" value="HTHARSR"/>
</dbReference>
<proteinExistence type="predicted"/>
<dbReference type="InterPro" id="IPR047796">
    <property type="entry name" value="SdpR-like_repress"/>
</dbReference>
<evidence type="ECO:0000256" key="3">
    <source>
        <dbReference type="ARBA" id="ARBA00023163"/>
    </source>
</evidence>
<dbReference type="PANTHER" id="PTHR33154">
    <property type="entry name" value="TRANSCRIPTIONAL REGULATOR, ARSR FAMILY"/>
    <property type="match status" value="1"/>
</dbReference>
<keyword evidence="1" id="KW-0805">Transcription regulation</keyword>
<sequence length="109" mass="11814">MNAVFKALADPTRRKVLELLRKQPMTAGELADHFPVSRPTMSAHFAVLREADLIESTKIGTTITYHLKLSVLEDALLGFARLFGTEAPNATANATQAIEPGHAQKGSTQ</sequence>
<dbReference type="Gene3D" id="1.10.10.10">
    <property type="entry name" value="Winged helix-like DNA-binding domain superfamily/Winged helix DNA-binding domain"/>
    <property type="match status" value="1"/>
</dbReference>
<dbReference type="OrthoDB" id="7391478at2"/>
<name>A0A1T5CG96_9SPHN</name>
<dbReference type="InterPro" id="IPR001845">
    <property type="entry name" value="HTH_ArsR_DNA-bd_dom"/>
</dbReference>
<dbReference type="SUPFAM" id="SSF46785">
    <property type="entry name" value="Winged helix' DNA-binding domain"/>
    <property type="match status" value="1"/>
</dbReference>
<dbReference type="GO" id="GO:0003700">
    <property type="term" value="F:DNA-binding transcription factor activity"/>
    <property type="evidence" value="ECO:0007669"/>
    <property type="project" value="InterPro"/>
</dbReference>
<accession>A0A1T5CG96</accession>
<gene>
    <name evidence="5" type="ORF">SAMN06295937_101041</name>
</gene>
<keyword evidence="6" id="KW-1185">Reference proteome</keyword>
<dbReference type="PANTHER" id="PTHR33154:SF33">
    <property type="entry name" value="TRANSCRIPTIONAL REPRESSOR SDPR"/>
    <property type="match status" value="1"/>
</dbReference>
<dbReference type="PROSITE" id="PS50987">
    <property type="entry name" value="HTH_ARSR_2"/>
    <property type="match status" value="1"/>
</dbReference>
<organism evidence="5 6">
    <name type="scientific">Sphingopyxis flava</name>
    <dbReference type="NCBI Taxonomy" id="1507287"/>
    <lineage>
        <taxon>Bacteria</taxon>
        <taxon>Pseudomonadati</taxon>
        <taxon>Pseudomonadota</taxon>
        <taxon>Alphaproteobacteria</taxon>
        <taxon>Sphingomonadales</taxon>
        <taxon>Sphingomonadaceae</taxon>
        <taxon>Sphingopyxis</taxon>
    </lineage>
</organism>
<protein>
    <submittedName>
        <fullName evidence="5">DNA-binding transcriptional regulator, ArsR family</fullName>
    </submittedName>
</protein>
<dbReference type="GO" id="GO:0003677">
    <property type="term" value="F:DNA binding"/>
    <property type="evidence" value="ECO:0007669"/>
    <property type="project" value="UniProtKB-KW"/>
</dbReference>
<evidence type="ECO:0000313" key="6">
    <source>
        <dbReference type="Proteomes" id="UP000190044"/>
    </source>
</evidence>
<keyword evidence="3" id="KW-0804">Transcription</keyword>
<dbReference type="CDD" id="cd00090">
    <property type="entry name" value="HTH_ARSR"/>
    <property type="match status" value="1"/>
</dbReference>
<evidence type="ECO:0000256" key="1">
    <source>
        <dbReference type="ARBA" id="ARBA00023015"/>
    </source>
</evidence>
<dbReference type="NCBIfam" id="NF033788">
    <property type="entry name" value="HTH_metalloreg"/>
    <property type="match status" value="1"/>
</dbReference>
<dbReference type="RefSeq" id="WP_079638495.1">
    <property type="nucleotide sequence ID" value="NZ_FUYP01000010.1"/>
</dbReference>
<evidence type="ECO:0000256" key="2">
    <source>
        <dbReference type="ARBA" id="ARBA00023125"/>
    </source>
</evidence>
<dbReference type="EMBL" id="FUYP01000010">
    <property type="protein sequence ID" value="SKB58454.1"/>
    <property type="molecule type" value="Genomic_DNA"/>
</dbReference>
<dbReference type="InterPro" id="IPR036388">
    <property type="entry name" value="WH-like_DNA-bd_sf"/>
</dbReference>
<dbReference type="NCBIfam" id="NF033789">
    <property type="entry name" value="repress_SdpR"/>
    <property type="match status" value="1"/>
</dbReference>
<dbReference type="Proteomes" id="UP000190044">
    <property type="component" value="Unassembled WGS sequence"/>
</dbReference>
<dbReference type="InterPro" id="IPR011991">
    <property type="entry name" value="ArsR-like_HTH"/>
</dbReference>
<evidence type="ECO:0000313" key="5">
    <source>
        <dbReference type="EMBL" id="SKB58454.1"/>
    </source>
</evidence>
<keyword evidence="2 5" id="KW-0238">DNA-binding</keyword>
<feature type="domain" description="HTH arsR-type" evidence="4">
    <location>
        <begin position="1"/>
        <end position="87"/>
    </location>
</feature>
<dbReference type="SMART" id="SM00418">
    <property type="entry name" value="HTH_ARSR"/>
    <property type="match status" value="1"/>
</dbReference>
<dbReference type="InterPro" id="IPR051081">
    <property type="entry name" value="HTH_MetalResp_TranReg"/>
</dbReference>
<reference evidence="6" key="1">
    <citation type="submission" date="2017-02" db="EMBL/GenBank/DDBJ databases">
        <authorList>
            <person name="Varghese N."/>
            <person name="Submissions S."/>
        </authorList>
    </citation>
    <scope>NUCLEOTIDE SEQUENCE [LARGE SCALE GENOMIC DNA]</scope>
    <source>
        <strain evidence="6">R11H</strain>
    </source>
</reference>
<evidence type="ECO:0000259" key="4">
    <source>
        <dbReference type="PROSITE" id="PS50987"/>
    </source>
</evidence>